<evidence type="ECO:0000256" key="1">
    <source>
        <dbReference type="SAM" id="MobiDB-lite"/>
    </source>
</evidence>
<organism evidence="2 3">
    <name type="scientific">Cylicostephanus goldi</name>
    <name type="common">Nematode worm</name>
    <dbReference type="NCBI Taxonomy" id="71465"/>
    <lineage>
        <taxon>Eukaryota</taxon>
        <taxon>Metazoa</taxon>
        <taxon>Ecdysozoa</taxon>
        <taxon>Nematoda</taxon>
        <taxon>Chromadorea</taxon>
        <taxon>Rhabditida</taxon>
        <taxon>Rhabditina</taxon>
        <taxon>Rhabditomorpha</taxon>
        <taxon>Strongyloidea</taxon>
        <taxon>Strongylidae</taxon>
        <taxon>Cylicostephanus</taxon>
    </lineage>
</organism>
<feature type="compositionally biased region" description="Pro residues" evidence="1">
    <location>
        <begin position="67"/>
        <end position="90"/>
    </location>
</feature>
<dbReference type="Proteomes" id="UP000271889">
    <property type="component" value="Unassembled WGS sequence"/>
</dbReference>
<feature type="compositionally biased region" description="Low complexity" evidence="1">
    <location>
        <begin position="12"/>
        <end position="22"/>
    </location>
</feature>
<feature type="region of interest" description="Disordered" evidence="1">
    <location>
        <begin position="1"/>
        <end position="22"/>
    </location>
</feature>
<dbReference type="AlphaFoldDB" id="A0A3P7NJK2"/>
<keyword evidence="3" id="KW-1185">Reference proteome</keyword>
<proteinExistence type="predicted"/>
<sequence length="140" mass="15294">MDDFDGTQNGGSRTPRCRTPSRSQLDVSLAISSLRVVLSMWFLIPDFKCDNVEGKCDPLSLNNRAKTPPPLPPLPPPPPPAQSPSIPNPSPVNGFGNTSQQTMPPFAQSFPFMAPFGQNRGAPPFNPFGKFLSSQYLFIY</sequence>
<name>A0A3P7NJK2_CYLGO</name>
<evidence type="ECO:0000313" key="2">
    <source>
        <dbReference type="EMBL" id="VDN34707.1"/>
    </source>
</evidence>
<protein>
    <submittedName>
        <fullName evidence="2">Uncharacterized protein</fullName>
    </submittedName>
</protein>
<gene>
    <name evidence="2" type="ORF">CGOC_LOCUS12715</name>
</gene>
<dbReference type="EMBL" id="UYRV01125178">
    <property type="protein sequence ID" value="VDN34707.1"/>
    <property type="molecule type" value="Genomic_DNA"/>
</dbReference>
<accession>A0A3P7NJK2</accession>
<reference evidence="2 3" key="1">
    <citation type="submission" date="2018-11" db="EMBL/GenBank/DDBJ databases">
        <authorList>
            <consortium name="Pathogen Informatics"/>
        </authorList>
    </citation>
    <scope>NUCLEOTIDE SEQUENCE [LARGE SCALE GENOMIC DNA]</scope>
</reference>
<feature type="region of interest" description="Disordered" evidence="1">
    <location>
        <begin position="58"/>
        <end position="110"/>
    </location>
</feature>
<feature type="compositionally biased region" description="Polar residues" evidence="1">
    <location>
        <begin position="1"/>
        <end position="11"/>
    </location>
</feature>
<evidence type="ECO:0000313" key="3">
    <source>
        <dbReference type="Proteomes" id="UP000271889"/>
    </source>
</evidence>